<organism evidence="1 2">
    <name type="scientific">Koribacter versatilis (strain Ellin345)</name>
    <dbReference type="NCBI Taxonomy" id="204669"/>
    <lineage>
        <taxon>Bacteria</taxon>
        <taxon>Pseudomonadati</taxon>
        <taxon>Acidobacteriota</taxon>
        <taxon>Terriglobia</taxon>
        <taxon>Terriglobales</taxon>
        <taxon>Candidatus Korobacteraceae</taxon>
        <taxon>Candidatus Korobacter</taxon>
    </lineage>
</organism>
<dbReference type="EMBL" id="CP000360">
    <property type="protein sequence ID" value="ABF41696.1"/>
    <property type="molecule type" value="Genomic_DNA"/>
</dbReference>
<sequence>MISNLIDSLFGCSHKRITFPITIKANQRANDAAPIGTYVVCLDCGGEFAYDWKEMKILGRRERAVVMPKVAAAKAA</sequence>
<dbReference type="OrthoDB" id="122786at2"/>
<evidence type="ECO:0000313" key="1">
    <source>
        <dbReference type="EMBL" id="ABF41696.1"/>
    </source>
</evidence>
<dbReference type="KEGG" id="aba:Acid345_2695"/>
<dbReference type="HOGENOM" id="CLU_2649733_0_0_0"/>
<dbReference type="Proteomes" id="UP000002432">
    <property type="component" value="Chromosome"/>
</dbReference>
<reference evidence="1 2" key="1">
    <citation type="journal article" date="2009" name="Appl. Environ. Microbiol.">
        <title>Three genomes from the phylum Acidobacteria provide insight into the lifestyles of these microorganisms in soils.</title>
        <authorList>
            <person name="Ward N.L."/>
            <person name="Challacombe J.F."/>
            <person name="Janssen P.H."/>
            <person name="Henrissat B."/>
            <person name="Coutinho P.M."/>
            <person name="Wu M."/>
            <person name="Xie G."/>
            <person name="Haft D.H."/>
            <person name="Sait M."/>
            <person name="Badger J."/>
            <person name="Barabote R.D."/>
            <person name="Bradley B."/>
            <person name="Brettin T.S."/>
            <person name="Brinkac L.M."/>
            <person name="Bruce D."/>
            <person name="Creasy T."/>
            <person name="Daugherty S.C."/>
            <person name="Davidsen T.M."/>
            <person name="DeBoy R.T."/>
            <person name="Detter J.C."/>
            <person name="Dodson R.J."/>
            <person name="Durkin A.S."/>
            <person name="Ganapathy A."/>
            <person name="Gwinn-Giglio M."/>
            <person name="Han C.S."/>
            <person name="Khouri H."/>
            <person name="Kiss H."/>
            <person name="Kothari S.P."/>
            <person name="Madupu R."/>
            <person name="Nelson K.E."/>
            <person name="Nelson W.C."/>
            <person name="Paulsen I."/>
            <person name="Penn K."/>
            <person name="Ren Q."/>
            <person name="Rosovitz M.J."/>
            <person name="Selengut J.D."/>
            <person name="Shrivastava S."/>
            <person name="Sullivan S.A."/>
            <person name="Tapia R."/>
            <person name="Thompson L.S."/>
            <person name="Watkins K.L."/>
            <person name="Yang Q."/>
            <person name="Yu C."/>
            <person name="Zafar N."/>
            <person name="Zhou L."/>
            <person name="Kuske C.R."/>
        </authorList>
    </citation>
    <scope>NUCLEOTIDE SEQUENCE [LARGE SCALE GENOMIC DNA]</scope>
    <source>
        <strain evidence="1 2">Ellin345</strain>
    </source>
</reference>
<protein>
    <submittedName>
        <fullName evidence="1">Uncharacterized protein</fullName>
    </submittedName>
</protein>
<dbReference type="eggNOG" id="ENOG502ZTXV">
    <property type="taxonomic scope" value="Bacteria"/>
</dbReference>
<dbReference type="AlphaFoldDB" id="Q1IN54"/>
<dbReference type="RefSeq" id="WP_011523497.1">
    <property type="nucleotide sequence ID" value="NC_008009.1"/>
</dbReference>
<proteinExistence type="predicted"/>
<evidence type="ECO:0000313" key="2">
    <source>
        <dbReference type="Proteomes" id="UP000002432"/>
    </source>
</evidence>
<gene>
    <name evidence="1" type="ordered locus">Acid345_2695</name>
</gene>
<dbReference type="STRING" id="204669.Acid345_2695"/>
<keyword evidence="2" id="KW-1185">Reference proteome</keyword>
<name>Q1IN54_KORVE</name>
<accession>Q1IN54</accession>
<dbReference type="EnsemblBacteria" id="ABF41696">
    <property type="protein sequence ID" value="ABF41696"/>
    <property type="gene ID" value="Acid345_2695"/>
</dbReference>